<organism evidence="9">
    <name type="scientific">Ophiomastix wendtii</name>
    <dbReference type="NCBI Taxonomy" id="7623"/>
    <lineage>
        <taxon>Eukaryota</taxon>
        <taxon>Metazoa</taxon>
        <taxon>Echinodermata</taxon>
        <taxon>Eleutherozoa</taxon>
        <taxon>Asterozoa</taxon>
        <taxon>Ophiuroidea</taxon>
        <taxon>Myophiuroidea</taxon>
        <taxon>Metophiurida</taxon>
        <taxon>Ophintegrida</taxon>
        <taxon>Amphilepidida</taxon>
        <taxon>Ophiurina</taxon>
        <taxon>Gnathophiurina</taxon>
        <taxon>Ophiactoidea</taxon>
        <taxon>Ophiocomidae</taxon>
        <taxon>Ophiomastix</taxon>
    </lineage>
</organism>
<dbReference type="AlphaFoldDB" id="J7HBA6"/>
<keyword evidence="6" id="KW-0539">Nucleus</keyword>
<dbReference type="InterPro" id="IPR010982">
    <property type="entry name" value="Lambda_DNA-bd_dom_sf"/>
</dbReference>
<keyword evidence="4" id="KW-0371">Homeobox</keyword>
<reference evidence="9" key="1">
    <citation type="submission" date="2012-06" db="EMBL/GenBank/DDBJ databases">
        <title>Sequencing and analysis of the gastrula transcriptome of the brittle star Ophiocoma wendtii.</title>
        <authorList>
            <person name="Livingston B.T."/>
        </authorList>
    </citation>
    <scope>NUCLEOTIDE SEQUENCE</scope>
</reference>
<evidence type="ECO:0000259" key="8">
    <source>
        <dbReference type="PROSITE" id="PS51042"/>
    </source>
</evidence>
<protein>
    <submittedName>
        <fullName evidence="9">Hnf6</fullName>
    </submittedName>
</protein>
<dbReference type="InterPro" id="IPR003350">
    <property type="entry name" value="CUT_dom"/>
</dbReference>
<dbReference type="GO" id="GO:0005634">
    <property type="term" value="C:nucleus"/>
    <property type="evidence" value="ECO:0007669"/>
    <property type="project" value="UniProtKB-SubCell"/>
</dbReference>
<feature type="non-terminal residue" evidence="9">
    <location>
        <position position="1"/>
    </location>
</feature>
<evidence type="ECO:0000313" key="9">
    <source>
        <dbReference type="EMBL" id="AFP99087.1"/>
    </source>
</evidence>
<dbReference type="SUPFAM" id="SSF47413">
    <property type="entry name" value="lambda repressor-like DNA-binding domains"/>
    <property type="match status" value="1"/>
</dbReference>
<name>J7HBA6_9ECHI</name>
<sequence length="206" mass="21621">TCATSNSYTTLTPLQPLPPISTVSDKFRDPSNVSGSFTLMNSPNLASMAASPYDKLGGMGGMAPNSMLNGYPQSMGGYGTMGTPHHASCGPQDARYATAMNGYDQFASTQHMRGLQPPAHHQRGGLTNPMVLNGLGHAHGSPTGPVGGRITHDRNTNSARDGSGAGEEINTKEVAARVTSELKRYSIPQAVFAQRVLCRSQGTLSD</sequence>
<evidence type="ECO:0000256" key="6">
    <source>
        <dbReference type="ARBA" id="ARBA00023242"/>
    </source>
</evidence>
<keyword evidence="5" id="KW-0804">Transcription</keyword>
<dbReference type="Gene3D" id="1.10.260.40">
    <property type="entry name" value="lambda repressor-like DNA-binding domains"/>
    <property type="match status" value="1"/>
</dbReference>
<dbReference type="InterPro" id="IPR051649">
    <property type="entry name" value="CUT_Homeobox"/>
</dbReference>
<evidence type="ECO:0000256" key="2">
    <source>
        <dbReference type="ARBA" id="ARBA00023015"/>
    </source>
</evidence>
<keyword evidence="2" id="KW-0805">Transcription regulation</keyword>
<dbReference type="GO" id="GO:0000978">
    <property type="term" value="F:RNA polymerase II cis-regulatory region sequence-specific DNA binding"/>
    <property type="evidence" value="ECO:0007669"/>
    <property type="project" value="TreeGrafter"/>
</dbReference>
<accession>J7HBA6</accession>
<feature type="domain" description="CUT" evidence="8">
    <location>
        <begin position="160"/>
        <end position="206"/>
    </location>
</feature>
<dbReference type="EMBL" id="JX160090">
    <property type="protein sequence ID" value="AFP99087.1"/>
    <property type="molecule type" value="mRNA"/>
</dbReference>
<comment type="subcellular location">
    <subcellularLocation>
        <location evidence="1">Nucleus</location>
    </subcellularLocation>
</comment>
<evidence type="ECO:0000256" key="5">
    <source>
        <dbReference type="ARBA" id="ARBA00023163"/>
    </source>
</evidence>
<feature type="non-terminal residue" evidence="9">
    <location>
        <position position="206"/>
    </location>
</feature>
<evidence type="ECO:0000256" key="3">
    <source>
        <dbReference type="ARBA" id="ARBA00023125"/>
    </source>
</evidence>
<dbReference type="GO" id="GO:0000981">
    <property type="term" value="F:DNA-binding transcription factor activity, RNA polymerase II-specific"/>
    <property type="evidence" value="ECO:0007669"/>
    <property type="project" value="TreeGrafter"/>
</dbReference>
<proteinExistence type="evidence at transcript level"/>
<dbReference type="PANTHER" id="PTHR14057">
    <property type="entry name" value="TRANSCRIPTION FACTOR ONECUT"/>
    <property type="match status" value="1"/>
</dbReference>
<evidence type="ECO:0000256" key="7">
    <source>
        <dbReference type="SAM" id="MobiDB-lite"/>
    </source>
</evidence>
<dbReference type="PROSITE" id="PS51042">
    <property type="entry name" value="CUT"/>
    <property type="match status" value="1"/>
</dbReference>
<keyword evidence="3" id="KW-0238">DNA-binding</keyword>
<dbReference type="Pfam" id="PF02376">
    <property type="entry name" value="CUT"/>
    <property type="match status" value="1"/>
</dbReference>
<feature type="region of interest" description="Disordered" evidence="7">
    <location>
        <begin position="144"/>
        <end position="172"/>
    </location>
</feature>
<evidence type="ECO:0000256" key="4">
    <source>
        <dbReference type="ARBA" id="ARBA00023155"/>
    </source>
</evidence>
<dbReference type="PANTHER" id="PTHR14057:SF47">
    <property type="entry name" value="HOMEOBOX PROTEIN ONECUT"/>
    <property type="match status" value="1"/>
</dbReference>
<evidence type="ECO:0000256" key="1">
    <source>
        <dbReference type="ARBA" id="ARBA00004123"/>
    </source>
</evidence>